<dbReference type="OMA" id="FIASHRT"/>
<feature type="region of interest" description="Disordered" evidence="1">
    <location>
        <begin position="301"/>
        <end position="348"/>
    </location>
</feature>
<dbReference type="PANTHER" id="PTHR34938:SF5">
    <property type="entry name" value="(RAPE) HYPOTHETICAL PROTEIN"/>
    <property type="match status" value="1"/>
</dbReference>
<evidence type="ECO:0000256" key="1">
    <source>
        <dbReference type="SAM" id="MobiDB-lite"/>
    </source>
</evidence>
<dbReference type="Proteomes" id="UP001295469">
    <property type="component" value="Chromosome A07"/>
</dbReference>
<protein>
    <submittedName>
        <fullName evidence="3">(rape) hypothetical protein</fullName>
    </submittedName>
</protein>
<dbReference type="AlphaFoldDB" id="A0A816YIE5"/>
<dbReference type="EMBL" id="HG994361">
    <property type="protein sequence ID" value="CAF2159551.1"/>
    <property type="molecule type" value="Genomic_DNA"/>
</dbReference>
<feature type="compositionally biased region" description="Basic and acidic residues" evidence="1">
    <location>
        <begin position="320"/>
        <end position="330"/>
    </location>
</feature>
<reference evidence="3" key="1">
    <citation type="submission" date="2021-01" db="EMBL/GenBank/DDBJ databases">
        <authorList>
            <consortium name="Genoscope - CEA"/>
            <person name="William W."/>
        </authorList>
    </citation>
    <scope>NUCLEOTIDE SEQUENCE</scope>
</reference>
<accession>A0A816YIE5</accession>
<evidence type="ECO:0000313" key="3">
    <source>
        <dbReference type="EMBL" id="CAF2159551.1"/>
    </source>
</evidence>
<dbReference type="PANTHER" id="PTHR34938">
    <property type="entry name" value="PROTEIN FERTILITY RESTORER RF2, MITOCHONDRIAL"/>
    <property type="match status" value="1"/>
</dbReference>
<feature type="compositionally biased region" description="Polar residues" evidence="1">
    <location>
        <begin position="301"/>
        <end position="318"/>
    </location>
</feature>
<organism evidence="3">
    <name type="scientific">Brassica napus</name>
    <name type="common">Rape</name>
    <dbReference type="NCBI Taxonomy" id="3708"/>
    <lineage>
        <taxon>Eukaryota</taxon>
        <taxon>Viridiplantae</taxon>
        <taxon>Streptophyta</taxon>
        <taxon>Embryophyta</taxon>
        <taxon>Tracheophyta</taxon>
        <taxon>Spermatophyta</taxon>
        <taxon>Magnoliopsida</taxon>
        <taxon>eudicotyledons</taxon>
        <taxon>Gunneridae</taxon>
        <taxon>Pentapetalae</taxon>
        <taxon>rosids</taxon>
        <taxon>malvids</taxon>
        <taxon>Brassicales</taxon>
        <taxon>Brassicaceae</taxon>
        <taxon>Brassiceae</taxon>
        <taxon>Brassica</taxon>
    </lineage>
</organism>
<feature type="signal peptide" evidence="2">
    <location>
        <begin position="1"/>
        <end position="26"/>
    </location>
</feature>
<evidence type="ECO:0000256" key="2">
    <source>
        <dbReference type="SAM" id="SignalP"/>
    </source>
</evidence>
<dbReference type="Gramene" id="CDX77589">
    <property type="protein sequence ID" value="CDX77589"/>
    <property type="gene ID" value="GSBRNA2T00128510001"/>
</dbReference>
<proteinExistence type="predicted"/>
<feature type="chain" id="PRO_5032998419" evidence="2">
    <location>
        <begin position="27"/>
        <end position="380"/>
    </location>
</feature>
<dbReference type="InterPro" id="IPR040299">
    <property type="entry name" value="RF2K-like"/>
</dbReference>
<name>A0A816YIE5_BRANA</name>
<sequence length="380" mass="40924">MMFLGSRRTLSILELVLLSSIDIINSTIRESRSSDPFAQTLSLFPSQSKKIKLSQLPWLASPRFSCFFFIASHRTPCLSSGLEPSSNGGSSLGGQTRLRGGSWREKIGLHVQVVIPGDGGYHRSVNAGFSPGGGGSLSFAAAGSSFRRRRGFLCSVFAGFGSGGMIVRVRMDEISVEDEALHRQRRRQEKKSRADTCFWIWPVSKRLSAISLSLPKDMRVVNPSLCIDGAQPLVYLPPPRSSHFPANGKFHGRCYYPTSVSMQSQSQSVASKGGAKRFGFNSNSKRSVFACNAALNAKCSQGQTQTVTRESPTITQAPTHGKEKSPKLDDGGSGFPPRDDGGGGGGGGGGESFSGGFFLFGFLMFMGYLKDLEGEHETSH</sequence>
<keyword evidence="2" id="KW-0732">Signal</keyword>
<gene>
    <name evidence="3" type="ORF">DARMORV10_A07P09910.1</name>
</gene>